<dbReference type="GO" id="GO:0005886">
    <property type="term" value="C:plasma membrane"/>
    <property type="evidence" value="ECO:0007669"/>
    <property type="project" value="UniProtKB-SubCell"/>
</dbReference>
<dbReference type="PANTHER" id="PTHR30266">
    <property type="entry name" value="MECHANOSENSITIVE CHANNEL MSCL"/>
    <property type="match status" value="1"/>
</dbReference>
<feature type="transmembrane region" description="Helical" evidence="10">
    <location>
        <begin position="86"/>
        <end position="109"/>
    </location>
</feature>
<dbReference type="InterPro" id="IPR037673">
    <property type="entry name" value="MSC/AndL"/>
</dbReference>
<evidence type="ECO:0000256" key="11">
    <source>
        <dbReference type="SAM" id="Coils"/>
    </source>
</evidence>
<evidence type="ECO:0000256" key="7">
    <source>
        <dbReference type="ARBA" id="ARBA00023065"/>
    </source>
</evidence>
<sequence length="150" mass="16609">MLYNENFLKILLFEHLKGAILYLMLKGFKDFLIRGNVIDLAVGLIMGTAFTAVVTALVQSVLMPAISMLVKSPNFDEFLVFDQIKVGVFLTAVVNFILIAAAVYFAVVVPTQKLTEIALAKKKAEDEAAEEEEETEIALLKEIRDALAKK</sequence>
<evidence type="ECO:0000256" key="9">
    <source>
        <dbReference type="ARBA" id="ARBA00023303"/>
    </source>
</evidence>
<dbReference type="SUPFAM" id="SSF81330">
    <property type="entry name" value="Gated mechanosensitive channel"/>
    <property type="match status" value="1"/>
</dbReference>
<comment type="subcellular location">
    <subcellularLocation>
        <location evidence="1 10">Cell membrane</location>
        <topology evidence="1 10">Multi-pass membrane protein</topology>
    </subcellularLocation>
</comment>
<reference evidence="13" key="1">
    <citation type="submission" date="2015-08" db="EMBL/GenBank/DDBJ databases">
        <title>Complete genome sequence of Rothia mucilaginosa strain NUM-Rm6536.</title>
        <authorList>
            <person name="Nambu T."/>
        </authorList>
    </citation>
    <scope>NUCLEOTIDE SEQUENCE [LARGE SCALE GENOMIC DNA]</scope>
    <source>
        <strain evidence="13">NUM-Rm6536</strain>
    </source>
</reference>
<dbReference type="InterPro" id="IPR019823">
    <property type="entry name" value="Mechanosensitive_channel_CS"/>
</dbReference>
<comment type="subunit">
    <text evidence="10">Homopentamer.</text>
</comment>
<evidence type="ECO:0000313" key="12">
    <source>
        <dbReference type="EMBL" id="BAS20443.1"/>
    </source>
</evidence>
<evidence type="ECO:0000256" key="8">
    <source>
        <dbReference type="ARBA" id="ARBA00023136"/>
    </source>
</evidence>
<name>A0A0K2S029_9MICC</name>
<dbReference type="AlphaFoldDB" id="A0A0K2S029"/>
<evidence type="ECO:0000256" key="1">
    <source>
        <dbReference type="ARBA" id="ARBA00004651"/>
    </source>
</evidence>
<keyword evidence="9 10" id="KW-0407">Ion channel</keyword>
<dbReference type="EMBL" id="AP014938">
    <property type="protein sequence ID" value="BAS20443.1"/>
    <property type="molecule type" value="Genomic_DNA"/>
</dbReference>
<organism evidence="12">
    <name type="scientific">Rothia mucilaginosa</name>
    <dbReference type="NCBI Taxonomy" id="43675"/>
    <lineage>
        <taxon>Bacteria</taxon>
        <taxon>Bacillati</taxon>
        <taxon>Actinomycetota</taxon>
        <taxon>Actinomycetes</taxon>
        <taxon>Micrococcales</taxon>
        <taxon>Micrococcaceae</taxon>
        <taxon>Rothia</taxon>
    </lineage>
</organism>
<keyword evidence="3 10" id="KW-0813">Transport</keyword>
<protein>
    <recommendedName>
        <fullName evidence="10">Large-conductance mechanosensitive channel</fullName>
    </recommendedName>
</protein>
<comment type="similarity">
    <text evidence="2 10">Belongs to the MscL family.</text>
</comment>
<keyword evidence="4 10" id="KW-1003">Cell membrane</keyword>
<evidence type="ECO:0000313" key="13">
    <source>
        <dbReference type="Proteomes" id="UP000066203"/>
    </source>
</evidence>
<dbReference type="NCBIfam" id="TIGR00220">
    <property type="entry name" value="mscL"/>
    <property type="match status" value="1"/>
</dbReference>
<dbReference type="HAMAP" id="MF_00115">
    <property type="entry name" value="MscL"/>
    <property type="match status" value="1"/>
</dbReference>
<keyword evidence="6 10" id="KW-1133">Transmembrane helix</keyword>
<evidence type="ECO:0000256" key="5">
    <source>
        <dbReference type="ARBA" id="ARBA00022692"/>
    </source>
</evidence>
<keyword evidence="8 10" id="KW-0472">Membrane</keyword>
<proteinExistence type="inferred from homology"/>
<dbReference type="Pfam" id="PF01741">
    <property type="entry name" value="MscL"/>
    <property type="match status" value="1"/>
</dbReference>
<dbReference type="InterPro" id="IPR036019">
    <property type="entry name" value="MscL_channel"/>
</dbReference>
<dbReference type="PANTHER" id="PTHR30266:SF2">
    <property type="entry name" value="LARGE-CONDUCTANCE MECHANOSENSITIVE CHANNEL"/>
    <property type="match status" value="1"/>
</dbReference>
<evidence type="ECO:0000256" key="10">
    <source>
        <dbReference type="HAMAP-Rule" id="MF_00115"/>
    </source>
</evidence>
<evidence type="ECO:0000256" key="6">
    <source>
        <dbReference type="ARBA" id="ARBA00022989"/>
    </source>
</evidence>
<keyword evidence="11" id="KW-0175">Coiled coil</keyword>
<evidence type="ECO:0000256" key="3">
    <source>
        <dbReference type="ARBA" id="ARBA00022448"/>
    </source>
</evidence>
<accession>A0A0K2S029</accession>
<keyword evidence="7 10" id="KW-0406">Ion transport</keyword>
<comment type="function">
    <text evidence="10">Channel that opens in response to stretch forces in the membrane lipid bilayer. May participate in the regulation of osmotic pressure changes within the cell.</text>
</comment>
<dbReference type="PROSITE" id="PS01327">
    <property type="entry name" value="MSCL"/>
    <property type="match status" value="1"/>
</dbReference>
<feature type="transmembrane region" description="Helical" evidence="10">
    <location>
        <begin position="37"/>
        <end position="66"/>
    </location>
</feature>
<gene>
    <name evidence="10" type="primary">mscL</name>
    <name evidence="12" type="ORF">RM6536_1196</name>
</gene>
<keyword evidence="5 10" id="KW-0812">Transmembrane</keyword>
<dbReference type="PATRIC" id="fig|43675.28.peg.1226"/>
<dbReference type="GO" id="GO:0008381">
    <property type="term" value="F:mechanosensitive monoatomic ion channel activity"/>
    <property type="evidence" value="ECO:0007669"/>
    <property type="project" value="UniProtKB-UniRule"/>
</dbReference>
<dbReference type="Proteomes" id="UP000066203">
    <property type="component" value="Chromosome"/>
</dbReference>
<evidence type="ECO:0000256" key="2">
    <source>
        <dbReference type="ARBA" id="ARBA00007254"/>
    </source>
</evidence>
<dbReference type="PRINTS" id="PR01264">
    <property type="entry name" value="MECHCHANNEL"/>
</dbReference>
<feature type="coiled-coil region" evidence="11">
    <location>
        <begin position="114"/>
        <end position="150"/>
    </location>
</feature>
<evidence type="ECO:0000256" key="4">
    <source>
        <dbReference type="ARBA" id="ARBA00022475"/>
    </source>
</evidence>
<dbReference type="Gene3D" id="1.10.1200.120">
    <property type="entry name" value="Large-conductance mechanosensitive channel, MscL, domain 1"/>
    <property type="match status" value="1"/>
</dbReference>
<dbReference type="InterPro" id="IPR001185">
    <property type="entry name" value="MS_channel"/>
</dbReference>